<comment type="caution">
    <text evidence="3">The sequence shown here is derived from an EMBL/GenBank/DDBJ whole genome shotgun (WGS) entry which is preliminary data.</text>
</comment>
<feature type="region of interest" description="Disordered" evidence="1">
    <location>
        <begin position="172"/>
        <end position="192"/>
    </location>
</feature>
<evidence type="ECO:0000313" key="3">
    <source>
        <dbReference type="EMBL" id="KAF7175693.1"/>
    </source>
</evidence>
<dbReference type="Proteomes" id="UP000641853">
    <property type="component" value="Unassembled WGS sequence"/>
</dbReference>
<reference evidence="3" key="1">
    <citation type="submission" date="2020-06" db="EMBL/GenBank/DDBJ databases">
        <title>Draft genome sequences of strains closely related to Aspergillus parafelis and Aspergillus hiratsukae.</title>
        <authorList>
            <person name="Dos Santos R.A.C."/>
            <person name="Rivero-Menendez O."/>
            <person name="Steenwyk J.L."/>
            <person name="Mead M.E."/>
            <person name="Goldman G.H."/>
            <person name="Alastruey-Izquierdo A."/>
            <person name="Rokas A."/>
        </authorList>
    </citation>
    <scope>NUCLEOTIDE SEQUENCE</scope>
    <source>
        <strain evidence="3">CNM-CM7691</strain>
    </source>
</reference>
<feature type="compositionally biased region" description="Basic and acidic residues" evidence="1">
    <location>
        <begin position="419"/>
        <end position="441"/>
    </location>
</feature>
<dbReference type="PANTHER" id="PTHR16861">
    <property type="entry name" value="GLYCOPROTEIN 38"/>
    <property type="match status" value="1"/>
</dbReference>
<keyword evidence="2" id="KW-0472">Membrane</keyword>
<evidence type="ECO:0000313" key="4">
    <source>
        <dbReference type="Proteomes" id="UP000641853"/>
    </source>
</evidence>
<feature type="region of interest" description="Disordered" evidence="1">
    <location>
        <begin position="415"/>
        <end position="441"/>
    </location>
</feature>
<feature type="transmembrane region" description="Helical" evidence="2">
    <location>
        <begin position="360"/>
        <end position="383"/>
    </location>
</feature>
<dbReference type="AlphaFoldDB" id="A0A8H6V1Z9"/>
<feature type="region of interest" description="Disordered" evidence="1">
    <location>
        <begin position="316"/>
        <end position="356"/>
    </location>
</feature>
<proteinExistence type="predicted"/>
<gene>
    <name evidence="3" type="ORF">CNMCM7691_009700</name>
</gene>
<protein>
    <submittedName>
        <fullName evidence="3">Uncharacterized protein</fullName>
    </submittedName>
</protein>
<evidence type="ECO:0000256" key="2">
    <source>
        <dbReference type="SAM" id="Phobius"/>
    </source>
</evidence>
<sequence length="441" mass="46576">MKILPSSLRLLGNFLAVSLLTCLFATAFNLDFLPRGLSTRLFGRSLPGSLITAPQGAVGYQPPPGPVANEARPTETSHPEAYKTITTTIITLETTHELRQAPIAMKNSSALFGPLTVRLTVPEALRLLSDFVRPPIALEFGGGSLFIPLTVVYYPLCNLLSVQISYAGQHSPSVSSLPLRPHGKSTGSPQSMSSVLDGPAGFALRTNGTCLDTEVDCGATVHPFRACCPGGSYCPSQYNVNCCPSAANCTQLLVETPKCANETWDLYNYYGYFCCEKGTTAFGTNSGSDGCAVRGYNFDSSETLLPVISSGKATVATSTSSVTSTPSTTPSTSSTSSTSPTQTSTQTQPPEASTKTNTGAIAGGVVGGVAGVALIAFLVWWLLSRRTKRRPVLHGPQVVPVTDYKSNSLRVSELAGHSPAHELEDRANHQAHELPADSTVR</sequence>
<accession>A0A8H6V1Z9</accession>
<dbReference type="PANTHER" id="PTHR16861:SF7">
    <property type="entry name" value="MEMBRANE ANCHOR OPY2 N-TERMINAL DOMAIN-CONTAINING PROTEIN"/>
    <property type="match status" value="1"/>
</dbReference>
<dbReference type="EMBL" id="JACBAG010001920">
    <property type="protein sequence ID" value="KAF7175693.1"/>
    <property type="molecule type" value="Genomic_DNA"/>
</dbReference>
<keyword evidence="2" id="KW-1133">Transmembrane helix</keyword>
<evidence type="ECO:0000256" key="1">
    <source>
        <dbReference type="SAM" id="MobiDB-lite"/>
    </source>
</evidence>
<feature type="compositionally biased region" description="Low complexity" evidence="1">
    <location>
        <begin position="316"/>
        <end position="354"/>
    </location>
</feature>
<organism evidence="3 4">
    <name type="scientific">Aspergillus felis</name>
    <dbReference type="NCBI Taxonomy" id="1287682"/>
    <lineage>
        <taxon>Eukaryota</taxon>
        <taxon>Fungi</taxon>
        <taxon>Dikarya</taxon>
        <taxon>Ascomycota</taxon>
        <taxon>Pezizomycotina</taxon>
        <taxon>Eurotiomycetes</taxon>
        <taxon>Eurotiomycetidae</taxon>
        <taxon>Eurotiales</taxon>
        <taxon>Aspergillaceae</taxon>
        <taxon>Aspergillus</taxon>
        <taxon>Aspergillus subgen. Fumigati</taxon>
    </lineage>
</organism>
<keyword evidence="4" id="KW-1185">Reference proteome</keyword>
<keyword evidence="2" id="KW-0812">Transmembrane</keyword>
<name>A0A8H6V1Z9_9EURO</name>